<comment type="caution">
    <text evidence="2">The sequence shown here is derived from an EMBL/GenBank/DDBJ whole genome shotgun (WGS) entry which is preliminary data.</text>
</comment>
<keyword evidence="3" id="KW-1185">Reference proteome</keyword>
<dbReference type="AlphaFoldDB" id="A0AAE1QCF6"/>
<reference evidence="2" key="1">
    <citation type="submission" date="2023-11" db="EMBL/GenBank/DDBJ databases">
        <title>Genome assemblies of two species of porcelain crab, Petrolisthes cinctipes and Petrolisthes manimaculis (Anomura: Porcellanidae).</title>
        <authorList>
            <person name="Angst P."/>
        </authorList>
    </citation>
    <scope>NUCLEOTIDE SEQUENCE</scope>
    <source>
        <strain evidence="2">PB745_02</strain>
        <tissue evidence="2">Gill</tissue>
    </source>
</reference>
<feature type="compositionally biased region" description="Basic residues" evidence="1">
    <location>
        <begin position="161"/>
        <end position="173"/>
    </location>
</feature>
<gene>
    <name evidence="2" type="ORF">Pmani_005134</name>
</gene>
<dbReference type="Proteomes" id="UP001292094">
    <property type="component" value="Unassembled WGS sequence"/>
</dbReference>
<dbReference type="EMBL" id="JAWZYT010000373">
    <property type="protein sequence ID" value="KAK4324294.1"/>
    <property type="molecule type" value="Genomic_DNA"/>
</dbReference>
<evidence type="ECO:0000313" key="2">
    <source>
        <dbReference type="EMBL" id="KAK4324294.1"/>
    </source>
</evidence>
<name>A0AAE1QCF6_9EUCA</name>
<evidence type="ECO:0000313" key="3">
    <source>
        <dbReference type="Proteomes" id="UP001292094"/>
    </source>
</evidence>
<evidence type="ECO:0000256" key="1">
    <source>
        <dbReference type="SAM" id="MobiDB-lite"/>
    </source>
</evidence>
<organism evidence="2 3">
    <name type="scientific">Petrolisthes manimaculis</name>
    <dbReference type="NCBI Taxonomy" id="1843537"/>
    <lineage>
        <taxon>Eukaryota</taxon>
        <taxon>Metazoa</taxon>
        <taxon>Ecdysozoa</taxon>
        <taxon>Arthropoda</taxon>
        <taxon>Crustacea</taxon>
        <taxon>Multicrustacea</taxon>
        <taxon>Malacostraca</taxon>
        <taxon>Eumalacostraca</taxon>
        <taxon>Eucarida</taxon>
        <taxon>Decapoda</taxon>
        <taxon>Pleocyemata</taxon>
        <taxon>Anomura</taxon>
        <taxon>Galatheoidea</taxon>
        <taxon>Porcellanidae</taxon>
        <taxon>Petrolisthes</taxon>
    </lineage>
</organism>
<evidence type="ECO:0008006" key="4">
    <source>
        <dbReference type="Google" id="ProtNLM"/>
    </source>
</evidence>
<protein>
    <recommendedName>
        <fullName evidence="4">Gag-like protein</fullName>
    </recommendedName>
</protein>
<sequence>MDPATKAEADSRKERLELAKFKIARNAYKTKSTLVSVGSSVTQDLDAIRTYPSVKDAKSCLSRDKTLTRQVLITYIGKLPEALHLGPFGKDRLSRCQKYRHHKAVCKNPIICGICSGLHETKTCTQAHKDGQKTTSRCPNGLKSHHVWFRSCPARLEKVHQAIRPRNGKKRAPSPRPKSTAWKKAEDKQQPPPLQDDEEFPPASQPGEKLRTREWNICGLQGNINTLKEAVVKKEIDVVLHFETLTTDEPKTKLPESEH</sequence>
<feature type="region of interest" description="Disordered" evidence="1">
    <location>
        <begin position="161"/>
        <end position="210"/>
    </location>
</feature>
<accession>A0AAE1QCF6</accession>
<proteinExistence type="predicted"/>